<proteinExistence type="predicted"/>
<dbReference type="EMBL" id="AMWJ02000001">
    <property type="protein sequence ID" value="NNJ14874.1"/>
    <property type="molecule type" value="Genomic_DNA"/>
</dbReference>
<reference evidence="1 2" key="1">
    <citation type="journal article" date="2013" name="Genome Announc.">
        <title>Genome Sequence of Naphthalene-Degrading Soil Bacterium Pseudomonas putida CSV86.</title>
        <authorList>
            <person name="Phale P.S."/>
            <person name="Paliwal V."/>
            <person name="Raju S.C."/>
            <person name="Modak A."/>
            <person name="Purohit H.J."/>
        </authorList>
    </citation>
    <scope>NUCLEOTIDE SEQUENCE [LARGE SCALE GENOMIC DNA]</scope>
    <source>
        <strain evidence="1 2">CSV86</strain>
    </source>
</reference>
<name>A0A7K4EB53_9PSED</name>
<evidence type="ECO:0000313" key="2">
    <source>
        <dbReference type="Proteomes" id="UP000010448"/>
    </source>
</evidence>
<dbReference type="AlphaFoldDB" id="A0A7K4EB53"/>
<keyword evidence="2" id="KW-1185">Reference proteome</keyword>
<dbReference type="Proteomes" id="UP000010448">
    <property type="component" value="Unassembled WGS sequence"/>
</dbReference>
<dbReference type="RefSeq" id="WP_170394473.1">
    <property type="nucleotide sequence ID" value="NZ_AMWJ02000001.1"/>
</dbReference>
<organism evidence="1 2">
    <name type="scientific">Pseudomonas bharatica CSV86</name>
    <dbReference type="NCBI Taxonomy" id="1005395"/>
    <lineage>
        <taxon>Bacteria</taxon>
        <taxon>Pseudomonadati</taxon>
        <taxon>Pseudomonadota</taxon>
        <taxon>Gammaproteobacteria</taxon>
        <taxon>Pseudomonadales</taxon>
        <taxon>Pseudomonadaceae</taxon>
        <taxon>Pseudomonas</taxon>
        <taxon>Pseudomonas bharatica</taxon>
    </lineage>
</organism>
<sequence>MITKGSISLSEIDNKSRRTTFLPKDFNDESLKKQLKLLIRLANRMHTVTLRPRPSLYSALVFHYRQPHTGTSPFSLEQSRLTKWETLAIINALLQQHDELSASSYYLGEKRDLEEIRTLLPTVKDTASYRYRPSTGTLLAKKTSQALKDFLTLLPKLSPANAPGASFFYCSVDDESGAFTIKHSHDLDWSFDGSSLNDNMQKDALESLKSASSSSLSLCSDGKIGLQEAAGYYLQTLPSTPPDALLKAIETQIGRVGCGLRRDFIDASKLLNQDENVTLRNVVSSFLKKNNCATTLFEFLGNQILGEDNLSWRDTDRWLYFLYKMISSTAAYTLTERILKSLHWYSSSRRPGSVVANASLLIHALLLDLDPPSSKVNKKLLGYYMNKEQNNGKSYSDIYIDFKNHVRSLGHLSAEAVDMICLFVANRIAPELLTCDSSIKHGGLLITTEYVSSVYLAEALAAGSSQDKTTNELLSLADELRMEPADSETEKFIIQQQWLPALLWTKFRKGKVSFSESSLDEQLAKDALTAFEERKIQVKQALVDVKRQIPDRMSIVRAEIQRVFPRYPGVFATEEWNTSNICLYQSHETIHAYPFHEVYASEALTEIIEDWSLAVAEPPLGQYSAELKQANNLRKDAYNQIKKRAAELADVNALFEQKFDDYTRTLSTAYSVLTEEALFQLPERMINAIKRRDFEIFTLRTAVPELEAQQESPRLTNCLRGRFGVLLKIKEHKTTVYFQLLPLQGLCLALPAEVQIPVGGRLVERRVRTAKGAATIWVREGTPLPVDWHAYLMGTSPNAGASSSLIVEPLVHTSLAQQGPGDDSSPFIPITDALVNNLLLGDKETLKQLSWGETSLEKDRKKGLLSNTVDILVPFVENIRSLINSKPAFDPNNFSSAAFWLYAEAILLAIPFSKNLSKLLTGSRSIKPSTLAEVSLRSTLEALNPASGFISSIKLVSLASSKGYKISQRELLKQYRRFRSSSAGWYCQSGVALLRQRFVSLLAPSAGGTENRSLYQLMVRSTGSGSGCYLVDPATLAAYGPLLERKSVYDAAGVMSNVLVKSQSLLPGSLASKVLTSGKSVTRLHEDDEPAAHDELLNIVSPPA</sequence>
<evidence type="ECO:0000313" key="1">
    <source>
        <dbReference type="EMBL" id="NNJ14874.1"/>
    </source>
</evidence>
<gene>
    <name evidence="1" type="ORF">CSV86_006265</name>
</gene>
<protein>
    <submittedName>
        <fullName evidence="1">Uncharacterized protein</fullName>
    </submittedName>
</protein>
<comment type="caution">
    <text evidence="1">The sequence shown here is derived from an EMBL/GenBank/DDBJ whole genome shotgun (WGS) entry which is preliminary data.</text>
</comment>
<accession>A0A7K4EB53</accession>